<dbReference type="Proteomes" id="UP000248066">
    <property type="component" value="Unassembled WGS sequence"/>
</dbReference>
<dbReference type="PANTHER" id="PTHR43808:SF17">
    <property type="entry name" value="PEPTIDASE M20"/>
    <property type="match status" value="1"/>
</dbReference>
<dbReference type="InterPro" id="IPR002933">
    <property type="entry name" value="Peptidase_M20"/>
</dbReference>
<dbReference type="InterPro" id="IPR050072">
    <property type="entry name" value="Peptidase_M20A"/>
</dbReference>
<dbReference type="Gene3D" id="3.40.630.10">
    <property type="entry name" value="Zn peptidases"/>
    <property type="match status" value="1"/>
</dbReference>
<evidence type="ECO:0000313" key="5">
    <source>
        <dbReference type="EMBL" id="PYZ98242.1"/>
    </source>
</evidence>
<sequence>MNDPLTEQVSRISRLPLIKEALVYIEEKADQTLEEQIALTTIPAPTFQESERGQEFARRLKAYGVGNITTDEAGNVFGVKKGSDPNGPRLVVCAHLDTVFPEGTSISPEWKEGRLYAPGIADDGRGLACVLTLAKVLDDCSISTKGDLIIGATVGEEGLGDLFGVKHLFNSRNDIDGFISVEPGSPERIIFQGTGSRRYRIVFRGQGGHSFGDFGIASANHALGRAAAKIADLKVPPEPKTTFTIGEMKGGTSVNTIAAEASMVIDLRSIDQMELIKLENRVLALIDEAVTEENSRWGRDDITVTSEKVGDRPAGSQPPDSPVVKAAAAAALSLNLHPALSGPISTDSNVPISLGIPSLTLGGGGDFGGAHTLQENFDPENAHLGPQHLLLTIAALAGLSEMEEAPLLERKTGN</sequence>
<name>A0A2W0HME6_9BACI</name>
<proteinExistence type="predicted"/>
<evidence type="ECO:0000313" key="6">
    <source>
        <dbReference type="Proteomes" id="UP000248066"/>
    </source>
</evidence>
<gene>
    <name evidence="5" type="ORF">CR205_06505</name>
</gene>
<dbReference type="OrthoDB" id="9783294at2"/>
<keyword evidence="2" id="KW-0378">Hydrolase</keyword>
<evidence type="ECO:0000256" key="3">
    <source>
        <dbReference type="SAM" id="MobiDB-lite"/>
    </source>
</evidence>
<dbReference type="GO" id="GO:0016787">
    <property type="term" value="F:hydrolase activity"/>
    <property type="evidence" value="ECO:0007669"/>
    <property type="project" value="UniProtKB-KW"/>
</dbReference>
<evidence type="ECO:0000256" key="1">
    <source>
        <dbReference type="ARBA" id="ARBA00022723"/>
    </source>
</evidence>
<dbReference type="GO" id="GO:0046872">
    <property type="term" value="F:metal ion binding"/>
    <property type="evidence" value="ECO:0007669"/>
    <property type="project" value="UniProtKB-KW"/>
</dbReference>
<protein>
    <submittedName>
        <fullName evidence="5">Peptidase M20</fullName>
    </submittedName>
</protein>
<keyword evidence="6" id="KW-1185">Reference proteome</keyword>
<dbReference type="PANTHER" id="PTHR43808">
    <property type="entry name" value="ACETYLORNITHINE DEACETYLASE"/>
    <property type="match status" value="1"/>
</dbReference>
<reference evidence="5 6" key="1">
    <citation type="submission" date="2017-10" db="EMBL/GenBank/DDBJ databases">
        <title>Bacillus sp. nov., a halophilic bacterium isolated from a Yangshapao Lake.</title>
        <authorList>
            <person name="Wang H."/>
        </authorList>
    </citation>
    <scope>NUCLEOTIDE SEQUENCE [LARGE SCALE GENOMIC DNA]</scope>
    <source>
        <strain evidence="5 6">YSP-3</strain>
    </source>
</reference>
<dbReference type="RefSeq" id="WP_110518114.1">
    <property type="nucleotide sequence ID" value="NZ_PDOF01000001.1"/>
</dbReference>
<dbReference type="AlphaFoldDB" id="A0A2W0HME6"/>
<dbReference type="InterPro" id="IPR036264">
    <property type="entry name" value="Bact_exopeptidase_dim_dom"/>
</dbReference>
<organism evidence="5 6">
    <name type="scientific">Alteribacter lacisalsi</name>
    <dbReference type="NCBI Taxonomy" id="2045244"/>
    <lineage>
        <taxon>Bacteria</taxon>
        <taxon>Bacillati</taxon>
        <taxon>Bacillota</taxon>
        <taxon>Bacilli</taxon>
        <taxon>Bacillales</taxon>
        <taxon>Bacillaceae</taxon>
        <taxon>Alteribacter</taxon>
    </lineage>
</organism>
<dbReference type="SUPFAM" id="SSF55031">
    <property type="entry name" value="Bacterial exopeptidase dimerisation domain"/>
    <property type="match status" value="1"/>
</dbReference>
<dbReference type="Pfam" id="PF01546">
    <property type="entry name" value="Peptidase_M20"/>
    <property type="match status" value="1"/>
</dbReference>
<keyword evidence="1" id="KW-0479">Metal-binding</keyword>
<accession>A0A2W0HME6</accession>
<dbReference type="SUPFAM" id="SSF53187">
    <property type="entry name" value="Zn-dependent exopeptidases"/>
    <property type="match status" value="1"/>
</dbReference>
<dbReference type="InterPro" id="IPR011650">
    <property type="entry name" value="Peptidase_M20_dimer"/>
</dbReference>
<dbReference type="Gene3D" id="3.30.70.360">
    <property type="match status" value="1"/>
</dbReference>
<dbReference type="Pfam" id="PF07687">
    <property type="entry name" value="M20_dimer"/>
    <property type="match status" value="1"/>
</dbReference>
<feature type="region of interest" description="Disordered" evidence="3">
    <location>
        <begin position="301"/>
        <end position="322"/>
    </location>
</feature>
<evidence type="ECO:0000256" key="2">
    <source>
        <dbReference type="ARBA" id="ARBA00022801"/>
    </source>
</evidence>
<dbReference type="EMBL" id="PDOF01000001">
    <property type="protein sequence ID" value="PYZ98242.1"/>
    <property type="molecule type" value="Genomic_DNA"/>
</dbReference>
<feature type="domain" description="Peptidase M20 dimerisation" evidence="4">
    <location>
        <begin position="195"/>
        <end position="289"/>
    </location>
</feature>
<evidence type="ECO:0000259" key="4">
    <source>
        <dbReference type="Pfam" id="PF07687"/>
    </source>
</evidence>
<comment type="caution">
    <text evidence="5">The sequence shown here is derived from an EMBL/GenBank/DDBJ whole genome shotgun (WGS) entry which is preliminary data.</text>
</comment>